<dbReference type="PANTHER" id="PTHR43301:SF3">
    <property type="entry name" value="ARABINAN ENDO-1,5-ALPHA-L-ARABINOSIDASE A-RELATED"/>
    <property type="match status" value="1"/>
</dbReference>
<proteinExistence type="inferred from homology"/>
<dbReference type="PIRSF" id="PIRSF026534">
    <property type="entry name" value="Endo_alpha-L-arabinosidase"/>
    <property type="match status" value="1"/>
</dbReference>
<evidence type="ECO:0000256" key="7">
    <source>
        <dbReference type="PIRNR" id="PIRNR026534"/>
    </source>
</evidence>
<dbReference type="AlphaFoldDB" id="A0A5N5QF44"/>
<keyword evidence="10" id="KW-0732">Signal</keyword>
<keyword evidence="5 7" id="KW-0378">Hydrolase</keyword>
<comment type="catalytic activity">
    <reaction evidence="1 7">
        <text>Endohydrolysis of (1-&gt;5)-alpha-arabinofuranosidic linkages in (1-&gt;5)-arabinans.</text>
        <dbReference type="EC" id="3.2.1.99"/>
    </reaction>
</comment>
<name>A0A5N5QF44_9AGAM</name>
<evidence type="ECO:0000256" key="2">
    <source>
        <dbReference type="ARBA" id="ARBA00004834"/>
    </source>
</evidence>
<protein>
    <recommendedName>
        <fullName evidence="4 7">Arabinan endo-1,5-alpha-L-arabinosidase</fullName>
        <ecNumber evidence="4 7">3.2.1.99</ecNumber>
    </recommendedName>
</protein>
<dbReference type="EMBL" id="SSOP01000193">
    <property type="protein sequence ID" value="KAB5590143.1"/>
    <property type="molecule type" value="Genomic_DNA"/>
</dbReference>
<feature type="chain" id="PRO_5024438844" description="Arabinan endo-1,5-alpha-L-arabinosidase" evidence="10">
    <location>
        <begin position="20"/>
        <end position="331"/>
    </location>
</feature>
<comment type="pathway">
    <text evidence="2 7">Glycan metabolism; L-arabinan degradation.</text>
</comment>
<feature type="active site" description="Proton acceptor" evidence="8">
    <location>
        <position position="34"/>
    </location>
</feature>
<evidence type="ECO:0000256" key="1">
    <source>
        <dbReference type="ARBA" id="ARBA00000375"/>
    </source>
</evidence>
<gene>
    <name evidence="11" type="ORF">CTheo_6408</name>
</gene>
<evidence type="ECO:0000256" key="8">
    <source>
        <dbReference type="PIRSR" id="PIRSR606710-1"/>
    </source>
</evidence>
<dbReference type="GO" id="GO:0031222">
    <property type="term" value="P:arabinan catabolic process"/>
    <property type="evidence" value="ECO:0007669"/>
    <property type="project" value="UniProtKB-UniPathway"/>
</dbReference>
<feature type="signal peptide" evidence="10">
    <location>
        <begin position="1"/>
        <end position="19"/>
    </location>
</feature>
<sequence length="331" mass="35771">MRFAFSSSVLVLLSGLVAAYPNPGYVTGSTDVHDPSICRDSSGTYFLFSTGVNIPVRTSTDRTTWTYVGTVWSSGQATWTNSYTGTTDGSLWAPDCTYKNGEFYLYYAASTFGSQNSAIFFAKSTTGLPGSWTNEGLVTSTSSSNNYNAIDPNLIIDGSNWWLTFGSYWTGIKLVQLGSSTGKPSSSTIYSIAQRTENSGAVEAPVIVKNGSYYYLFTSWDKCCDGTSSTYNVRVGRATSITGPYVDQSGVALTSGGGTLILASHDSIIGPGGQSVFQDTDAWVIDYREWRQALPPCPQLMFLRPTDYYTSTGSLLGINLLDFSSGWPVVY</sequence>
<dbReference type="OrthoDB" id="195678at2759"/>
<keyword evidence="6 7" id="KW-0326">Glycosidase</keyword>
<dbReference type="SUPFAM" id="SSF75005">
    <property type="entry name" value="Arabinanase/levansucrase/invertase"/>
    <property type="match status" value="1"/>
</dbReference>
<evidence type="ECO:0000256" key="9">
    <source>
        <dbReference type="PIRSR" id="PIRSR606710-2"/>
    </source>
</evidence>
<feature type="active site" description="Proton donor" evidence="8">
    <location>
        <position position="203"/>
    </location>
</feature>
<accession>A0A5N5QF44</accession>
<dbReference type="GO" id="GO:0046558">
    <property type="term" value="F:arabinan endo-1,5-alpha-L-arabinosidase activity"/>
    <property type="evidence" value="ECO:0007669"/>
    <property type="project" value="UniProtKB-EC"/>
</dbReference>
<reference evidence="11 12" key="1">
    <citation type="journal article" date="2019" name="Fungal Biol. Biotechnol.">
        <title>Draft genome sequence of fastidious pathogen Ceratobasidium theobromae, which causes vascular-streak dieback in Theobroma cacao.</title>
        <authorList>
            <person name="Ali S.S."/>
            <person name="Asman A."/>
            <person name="Shao J."/>
            <person name="Firmansyah A.P."/>
            <person name="Susilo A.W."/>
            <person name="Rosmana A."/>
            <person name="McMahon P."/>
            <person name="Junaid M."/>
            <person name="Guest D."/>
            <person name="Kheng T.Y."/>
            <person name="Meinhardt L.W."/>
            <person name="Bailey B.A."/>
        </authorList>
    </citation>
    <scope>NUCLEOTIDE SEQUENCE [LARGE SCALE GENOMIC DNA]</scope>
    <source>
        <strain evidence="11 12">CT2</strain>
    </source>
</reference>
<dbReference type="Gene3D" id="2.115.10.20">
    <property type="entry name" value="Glycosyl hydrolase domain, family 43"/>
    <property type="match status" value="1"/>
</dbReference>
<dbReference type="PANTHER" id="PTHR43301">
    <property type="entry name" value="ARABINAN ENDO-1,5-ALPHA-L-ARABINOSIDASE"/>
    <property type="match status" value="1"/>
</dbReference>
<evidence type="ECO:0000256" key="5">
    <source>
        <dbReference type="ARBA" id="ARBA00022801"/>
    </source>
</evidence>
<dbReference type="Proteomes" id="UP000383932">
    <property type="component" value="Unassembled WGS sequence"/>
</dbReference>
<dbReference type="InterPro" id="IPR050727">
    <property type="entry name" value="GH43_arabinanases"/>
</dbReference>
<dbReference type="EC" id="3.2.1.99" evidence="4 7"/>
<dbReference type="Pfam" id="PF04616">
    <property type="entry name" value="Glyco_hydro_43"/>
    <property type="match status" value="1"/>
</dbReference>
<evidence type="ECO:0000313" key="11">
    <source>
        <dbReference type="EMBL" id="KAB5590143.1"/>
    </source>
</evidence>
<dbReference type="InterPro" id="IPR006710">
    <property type="entry name" value="Glyco_hydro_43"/>
</dbReference>
<evidence type="ECO:0000256" key="4">
    <source>
        <dbReference type="ARBA" id="ARBA00012586"/>
    </source>
</evidence>
<feature type="site" description="Important for catalytic activity, responsible for pKa modulation of the active site Glu and correct orientation of both the proton donor and substrate" evidence="9">
    <location>
        <position position="151"/>
    </location>
</feature>
<organism evidence="11 12">
    <name type="scientific">Ceratobasidium theobromae</name>
    <dbReference type="NCBI Taxonomy" id="1582974"/>
    <lineage>
        <taxon>Eukaryota</taxon>
        <taxon>Fungi</taxon>
        <taxon>Dikarya</taxon>
        <taxon>Basidiomycota</taxon>
        <taxon>Agaricomycotina</taxon>
        <taxon>Agaricomycetes</taxon>
        <taxon>Cantharellales</taxon>
        <taxon>Ceratobasidiaceae</taxon>
        <taxon>Ceratobasidium</taxon>
    </lineage>
</organism>
<dbReference type="InterPro" id="IPR016840">
    <property type="entry name" value="Glyco_hydro_43_endo_a_Ara-ase"/>
</dbReference>
<comment type="similarity">
    <text evidence="3 7">Belongs to the glycosyl hydrolase 43 family.</text>
</comment>
<dbReference type="CDD" id="cd08998">
    <property type="entry name" value="GH43_Arb43a-like"/>
    <property type="match status" value="1"/>
</dbReference>
<evidence type="ECO:0000256" key="6">
    <source>
        <dbReference type="ARBA" id="ARBA00023295"/>
    </source>
</evidence>
<dbReference type="UniPathway" id="UPA00667"/>
<keyword evidence="12" id="KW-1185">Reference proteome</keyword>
<evidence type="ECO:0000256" key="10">
    <source>
        <dbReference type="SAM" id="SignalP"/>
    </source>
</evidence>
<evidence type="ECO:0000256" key="3">
    <source>
        <dbReference type="ARBA" id="ARBA00009865"/>
    </source>
</evidence>
<dbReference type="InterPro" id="IPR023296">
    <property type="entry name" value="Glyco_hydro_beta-prop_sf"/>
</dbReference>
<comment type="caution">
    <text evidence="11">The sequence shown here is derived from an EMBL/GenBank/DDBJ whole genome shotgun (WGS) entry which is preliminary data.</text>
</comment>
<evidence type="ECO:0000313" key="12">
    <source>
        <dbReference type="Proteomes" id="UP000383932"/>
    </source>
</evidence>